<dbReference type="PANTHER" id="PTHR35008">
    <property type="entry name" value="BLL4482 PROTEIN-RELATED"/>
    <property type="match status" value="1"/>
</dbReference>
<dbReference type="KEGG" id="aue:C5O00_00570"/>
<evidence type="ECO:0000256" key="2">
    <source>
        <dbReference type="ARBA" id="ARBA00022723"/>
    </source>
</evidence>
<evidence type="ECO:0000256" key="5">
    <source>
        <dbReference type="SAM" id="SignalP"/>
    </source>
</evidence>
<evidence type="ECO:0000259" key="6">
    <source>
        <dbReference type="PROSITE" id="PS51007"/>
    </source>
</evidence>
<reference evidence="7 8" key="1">
    <citation type="submission" date="2018-02" db="EMBL/GenBank/DDBJ databases">
        <title>Genomic analysis of the strain RR4-38 isolated from a seawater recirculating aquaculture system.</title>
        <authorList>
            <person name="Kim Y.-S."/>
            <person name="Jang Y.H."/>
            <person name="Kim K.-H."/>
        </authorList>
    </citation>
    <scope>NUCLEOTIDE SEQUENCE [LARGE SCALE GENOMIC DNA]</scope>
    <source>
        <strain evidence="7 8">RR4-38</strain>
    </source>
</reference>
<proteinExistence type="predicted"/>
<evidence type="ECO:0000313" key="7">
    <source>
        <dbReference type="EMBL" id="AVI49734.1"/>
    </source>
</evidence>
<dbReference type="Pfam" id="PF00034">
    <property type="entry name" value="Cytochrom_C"/>
    <property type="match status" value="1"/>
</dbReference>
<keyword evidence="1 4" id="KW-0349">Heme</keyword>
<feature type="signal peptide" evidence="5">
    <location>
        <begin position="1"/>
        <end position="28"/>
    </location>
</feature>
<accession>A0A2S0HT22</accession>
<dbReference type="GO" id="GO:0009055">
    <property type="term" value="F:electron transfer activity"/>
    <property type="evidence" value="ECO:0007669"/>
    <property type="project" value="InterPro"/>
</dbReference>
<evidence type="ECO:0000256" key="4">
    <source>
        <dbReference type="PROSITE-ProRule" id="PRU00433"/>
    </source>
</evidence>
<dbReference type="OrthoDB" id="9811395at2"/>
<dbReference type="GO" id="GO:0046872">
    <property type="term" value="F:metal ion binding"/>
    <property type="evidence" value="ECO:0007669"/>
    <property type="project" value="UniProtKB-KW"/>
</dbReference>
<organism evidence="7 8">
    <name type="scientific">Pukyongia salina</name>
    <dbReference type="NCBI Taxonomy" id="2094025"/>
    <lineage>
        <taxon>Bacteria</taxon>
        <taxon>Pseudomonadati</taxon>
        <taxon>Bacteroidota</taxon>
        <taxon>Flavobacteriia</taxon>
        <taxon>Flavobacteriales</taxon>
        <taxon>Flavobacteriaceae</taxon>
        <taxon>Pukyongia</taxon>
    </lineage>
</organism>
<feature type="domain" description="Cytochrome c" evidence="6">
    <location>
        <begin position="48"/>
        <end position="136"/>
    </location>
</feature>
<dbReference type="PROSITE" id="PS51257">
    <property type="entry name" value="PROKAR_LIPOPROTEIN"/>
    <property type="match status" value="1"/>
</dbReference>
<dbReference type="SUPFAM" id="SSF46626">
    <property type="entry name" value="Cytochrome c"/>
    <property type="match status" value="1"/>
</dbReference>
<keyword evidence="3 4" id="KW-0408">Iron</keyword>
<dbReference type="InterPro" id="IPR051459">
    <property type="entry name" value="Cytochrome_c-type_DH"/>
</dbReference>
<gene>
    <name evidence="7" type="ORF">C5O00_00570</name>
</gene>
<dbReference type="GO" id="GO:0020037">
    <property type="term" value="F:heme binding"/>
    <property type="evidence" value="ECO:0007669"/>
    <property type="project" value="InterPro"/>
</dbReference>
<dbReference type="Proteomes" id="UP000238442">
    <property type="component" value="Chromosome"/>
</dbReference>
<feature type="chain" id="PRO_5015608318" evidence="5">
    <location>
        <begin position="29"/>
        <end position="154"/>
    </location>
</feature>
<dbReference type="InterPro" id="IPR036909">
    <property type="entry name" value="Cyt_c-like_dom_sf"/>
</dbReference>
<keyword evidence="2 4" id="KW-0479">Metal-binding</keyword>
<dbReference type="AlphaFoldDB" id="A0A2S0HT22"/>
<sequence>MHRTFNYIFVLNLVVSLLFACNSSTKNASEKNQPEVADLSMAQDELSRSKERGGLIYTDFCMQCHMANGMGITGTFPPLAGSNWLIEKRTESIHAVKYGQSGKIEVNGEIYDNIMVPMGLSDEEVADVMNYIMSSWGNTLDKMVTPSEVAAVKK</sequence>
<dbReference type="EMBL" id="CP027062">
    <property type="protein sequence ID" value="AVI49734.1"/>
    <property type="molecule type" value="Genomic_DNA"/>
</dbReference>
<protein>
    <submittedName>
        <fullName evidence="7">Cytochrome C</fullName>
    </submittedName>
</protein>
<evidence type="ECO:0000313" key="8">
    <source>
        <dbReference type="Proteomes" id="UP000238442"/>
    </source>
</evidence>
<dbReference type="PANTHER" id="PTHR35008:SF4">
    <property type="entry name" value="BLL4482 PROTEIN"/>
    <property type="match status" value="1"/>
</dbReference>
<dbReference type="InterPro" id="IPR009056">
    <property type="entry name" value="Cyt_c-like_dom"/>
</dbReference>
<keyword evidence="5" id="KW-0732">Signal</keyword>
<evidence type="ECO:0000256" key="1">
    <source>
        <dbReference type="ARBA" id="ARBA00022617"/>
    </source>
</evidence>
<dbReference type="Gene3D" id="1.10.760.10">
    <property type="entry name" value="Cytochrome c-like domain"/>
    <property type="match status" value="1"/>
</dbReference>
<name>A0A2S0HT22_9FLAO</name>
<evidence type="ECO:0000256" key="3">
    <source>
        <dbReference type="ARBA" id="ARBA00023004"/>
    </source>
</evidence>
<dbReference type="PROSITE" id="PS51007">
    <property type="entry name" value="CYTC"/>
    <property type="match status" value="1"/>
</dbReference>
<keyword evidence="8" id="KW-1185">Reference proteome</keyword>